<dbReference type="InterPro" id="IPR013701">
    <property type="entry name" value="Lhr-like_DEAD/DEAH_assoc"/>
</dbReference>
<dbReference type="RefSeq" id="WP_094406498.1">
    <property type="nucleotide sequence ID" value="NZ_NMVO01000017.1"/>
</dbReference>
<dbReference type="Pfam" id="PF19306">
    <property type="entry name" value="WHD_Lhr"/>
    <property type="match status" value="1"/>
</dbReference>
<evidence type="ECO:0000259" key="11">
    <source>
        <dbReference type="PROSITE" id="PS51194"/>
    </source>
</evidence>
<evidence type="ECO:0000256" key="7">
    <source>
        <dbReference type="ARBA" id="ARBA00023204"/>
    </source>
</evidence>
<dbReference type="Pfam" id="PF00270">
    <property type="entry name" value="DEAD"/>
    <property type="match status" value="1"/>
</dbReference>
<dbReference type="InterPro" id="IPR055369">
    <property type="entry name" value="WH2_Lhr"/>
</dbReference>
<dbReference type="Proteomes" id="UP000215896">
    <property type="component" value="Unassembled WGS sequence"/>
</dbReference>
<feature type="region of interest" description="Disordered" evidence="9">
    <location>
        <begin position="1254"/>
        <end position="1294"/>
    </location>
</feature>
<keyword evidence="1" id="KW-0547">Nucleotide-binding</keyword>
<name>A0A255G0R9_9ACTN</name>
<evidence type="ECO:0000256" key="9">
    <source>
        <dbReference type="SAM" id="MobiDB-lite"/>
    </source>
</evidence>
<dbReference type="CDD" id="cd18796">
    <property type="entry name" value="SF2_C_LHR"/>
    <property type="match status" value="1"/>
</dbReference>
<dbReference type="InterPro" id="IPR001650">
    <property type="entry name" value="Helicase_C-like"/>
</dbReference>
<dbReference type="InterPro" id="IPR055367">
    <property type="entry name" value="WH4_Lhr"/>
</dbReference>
<keyword evidence="3" id="KW-0378">Hydrolase</keyword>
<evidence type="ECO:0000256" key="6">
    <source>
        <dbReference type="ARBA" id="ARBA00023125"/>
    </source>
</evidence>
<keyword evidence="7" id="KW-0234">DNA repair</keyword>
<accession>A0A255G0R9</accession>
<organism evidence="12 13">
    <name type="scientific">Enemella evansiae</name>
    <dbReference type="NCBI Taxonomy" id="2016499"/>
    <lineage>
        <taxon>Bacteria</taxon>
        <taxon>Bacillati</taxon>
        <taxon>Actinomycetota</taxon>
        <taxon>Actinomycetes</taxon>
        <taxon>Propionibacteriales</taxon>
        <taxon>Propionibacteriaceae</taxon>
        <taxon>Enemella</taxon>
    </lineage>
</organism>
<evidence type="ECO:0000256" key="3">
    <source>
        <dbReference type="ARBA" id="ARBA00022801"/>
    </source>
</evidence>
<evidence type="ECO:0000256" key="8">
    <source>
        <dbReference type="ARBA" id="ARBA00023235"/>
    </source>
</evidence>
<dbReference type="EMBL" id="NMVO01000017">
    <property type="protein sequence ID" value="OYO09537.1"/>
    <property type="molecule type" value="Genomic_DNA"/>
</dbReference>
<dbReference type="GO" id="GO:0016887">
    <property type="term" value="F:ATP hydrolysis activity"/>
    <property type="evidence" value="ECO:0007669"/>
    <property type="project" value="TreeGrafter"/>
</dbReference>
<dbReference type="SUPFAM" id="SSF52540">
    <property type="entry name" value="P-loop containing nucleoside triphosphate hydrolases"/>
    <property type="match status" value="1"/>
</dbReference>
<keyword evidence="13" id="KW-1185">Reference proteome</keyword>
<dbReference type="NCBIfam" id="NF007284">
    <property type="entry name" value="PRK09751.1"/>
    <property type="match status" value="1"/>
</dbReference>
<dbReference type="InterPro" id="IPR014001">
    <property type="entry name" value="Helicase_ATP-bd"/>
</dbReference>
<dbReference type="Pfam" id="PF00271">
    <property type="entry name" value="Helicase_C"/>
    <property type="match status" value="1"/>
</dbReference>
<dbReference type="InterPro" id="IPR011545">
    <property type="entry name" value="DEAD/DEAH_box_helicase_dom"/>
</dbReference>
<dbReference type="PROSITE" id="PS51192">
    <property type="entry name" value="HELICASE_ATP_BIND_1"/>
    <property type="match status" value="1"/>
</dbReference>
<feature type="domain" description="Helicase C-terminal" evidence="11">
    <location>
        <begin position="262"/>
        <end position="446"/>
    </location>
</feature>
<dbReference type="SMART" id="SM00487">
    <property type="entry name" value="DEXDc"/>
    <property type="match status" value="1"/>
</dbReference>
<dbReference type="GO" id="GO:0006281">
    <property type="term" value="P:DNA repair"/>
    <property type="evidence" value="ECO:0007669"/>
    <property type="project" value="UniProtKB-KW"/>
</dbReference>
<dbReference type="Pfam" id="PF23235">
    <property type="entry name" value="WHD_3rd_Lhr"/>
    <property type="match status" value="1"/>
</dbReference>
<dbReference type="SMART" id="SM00490">
    <property type="entry name" value="HELICc"/>
    <property type="match status" value="1"/>
</dbReference>
<dbReference type="InterPro" id="IPR027417">
    <property type="entry name" value="P-loop_NTPase"/>
</dbReference>
<dbReference type="PANTHER" id="PTHR47962">
    <property type="entry name" value="ATP-DEPENDENT HELICASE LHR-RELATED-RELATED"/>
    <property type="match status" value="1"/>
</dbReference>
<evidence type="ECO:0000256" key="1">
    <source>
        <dbReference type="ARBA" id="ARBA00022741"/>
    </source>
</evidence>
<dbReference type="InterPro" id="IPR045628">
    <property type="entry name" value="Lhr_WH_dom"/>
</dbReference>
<evidence type="ECO:0000256" key="2">
    <source>
        <dbReference type="ARBA" id="ARBA00022763"/>
    </source>
</evidence>
<dbReference type="Pfam" id="PF08494">
    <property type="entry name" value="DEAD_assoc"/>
    <property type="match status" value="1"/>
</dbReference>
<feature type="domain" description="Helicase ATP-binding" evidence="10">
    <location>
        <begin position="32"/>
        <end position="223"/>
    </location>
</feature>
<dbReference type="Gene3D" id="3.40.50.300">
    <property type="entry name" value="P-loop containing nucleotide triphosphate hydrolases"/>
    <property type="match status" value="2"/>
</dbReference>
<protein>
    <submittedName>
        <fullName evidence="12">ATP-dependent helicase</fullName>
    </submittedName>
</protein>
<dbReference type="PANTHER" id="PTHR47962:SF5">
    <property type="entry name" value="ATP-DEPENDENT HELICASE LHR-RELATED"/>
    <property type="match status" value="1"/>
</dbReference>
<keyword evidence="6" id="KW-0238">DNA-binding</keyword>
<dbReference type="PROSITE" id="PS51194">
    <property type="entry name" value="HELICASE_CTER"/>
    <property type="match status" value="1"/>
</dbReference>
<dbReference type="InterPro" id="IPR052511">
    <property type="entry name" value="ATP-dep_Helicase"/>
</dbReference>
<dbReference type="InterPro" id="IPR003593">
    <property type="entry name" value="AAA+_ATPase"/>
</dbReference>
<dbReference type="SMART" id="SM00382">
    <property type="entry name" value="AAA"/>
    <property type="match status" value="1"/>
</dbReference>
<gene>
    <name evidence="12" type="ORF">CGZ94_17850</name>
</gene>
<sequence>MADDPLAGFGPATRAWFTDSFAAPTPAQAEAWQAITGGEHALVVAPTGSGKTLAAFLAALDDLVTDPPESGDGPRVLYVSPLKALAVDVERNLRAPLRGITRAGERLGLDVPEVRVGVRSGDTSATDRRRLQAKPPDILITTPESLFLMLTSAARETLRGVRTVILDEVHVLAGSKRGAHLALSLERLARLTDHPFQRIGLSATVRPPERVAEFLTASAPVRLVLPANEKRWDLQVVVPVEDMADPGAGSETAERRSMWPHLTDQILDEVLAHRSTIVFTNSRRIAERLTAQLNEAYAERLGADVPRDVESPAAVLAQSGVSKGIDGSDEDAPVIARAHHGSVSKDQRAIVEDELKSGRLRCVVATSSLELGIDMGAVDAVVQVESPPSVASGLQRVGRAGHQVDAISRGLFLPAHRGDLIETASVVERMRAGLIEEVAELHNPLDVLAQQIVAICAGEEIAVDELFDLVRRSAGFTRLPRSAFTGVLDMLAGRYPSEEFAELRPRLTWDRERDLLTGRPGAQRLAVTSGGTIPDRGMFGVFLVGGDERGGAGRRVGELDEEMVYESRVGDVFTLGTTAWRIEAITHDQVQVSPAGGQPGRLPFWKGDSPGRPLELGLAQGELVRALGGADEPATERLNGIGLDRRARDNLMAYLDEQRQATGVLPTDSTVVLERFRDELGDWQLCLHAGLGTPVLAPWALAIGRQARERLGVEVHATATNDGIVIRVPDSDGAPPGADLVVVDPEDLEQIVTAEVTGSALFAARFRECAARALLLPRRDPRARTPLWQQRMRAAQLLEVAAGHPDFPIVLETVRECLHDVFDLPGLLTLQRQIAARQLRVVEVETPRASPMARSLLFGYVGQFVYEGDSPLAERRAAALSLDSGLLAELLGNDALRQVLDPEVIAEVAAELQWLAAGRQATGTESVFDLIRTIGPLSAAEVAQRSAEGVAEPAITALIDQRRVVPVRVAGAERLAVVEDLPRLADALGVPAPPGFGVTAAEGDPLRDLVLRFARSHGPFTEREVADRLGLGVSVVAAELRELTSRGTLVQGSFDPSPGAEHLRQWCHHRVLGLIRRRTLAALRAAVEPVDQASYGRFLPAWQGVGGDAHGIDAVAQTLDQLAGAVIPASMLETMVLPARVRDYQPAMLDELLAAGEFSWTGDGAIGGNDGWVRFWPADLAIAPPIAPGDDLTPAAAGMLTRLERGGGWFFDDLLDPELSRGDQERALWELVWAGRARADTFAPVRALATGGALKSKRTPRVRSRSGTLRAARRQLRPPTAPTTVGRWSAPPLSPEAAERAATERLVLQLDRYGVLTRGSVLAEQPGASFGPSYRALSRLEETGQCLRGYFIDGLGAAQFATSATVDRLRGQGPVGAVVLAASDPANPYGAALPWPERDGHRPSRKAGAVVVLVEGRLVLHLERGVRTVLTWGGDDPAADLQAAATALAETIRARRMPGFTIEKADGGHIFDHPLRAALEQAGFTMTPQGLRLRG</sequence>
<evidence type="ECO:0000259" key="10">
    <source>
        <dbReference type="PROSITE" id="PS51192"/>
    </source>
</evidence>
<keyword evidence="2" id="KW-0227">DNA damage</keyword>
<dbReference type="Pfam" id="PF23236">
    <property type="entry name" value="WHD_2nd_Lhr"/>
    <property type="match status" value="1"/>
</dbReference>
<comment type="caution">
    <text evidence="12">The sequence shown here is derived from an EMBL/GenBank/DDBJ whole genome shotgun (WGS) entry which is preliminary data.</text>
</comment>
<evidence type="ECO:0000256" key="4">
    <source>
        <dbReference type="ARBA" id="ARBA00022806"/>
    </source>
</evidence>
<evidence type="ECO:0000313" key="12">
    <source>
        <dbReference type="EMBL" id="OYO09537.1"/>
    </source>
</evidence>
<dbReference type="GO" id="GO:0005524">
    <property type="term" value="F:ATP binding"/>
    <property type="evidence" value="ECO:0007669"/>
    <property type="project" value="UniProtKB-KW"/>
</dbReference>
<dbReference type="GO" id="GO:0003677">
    <property type="term" value="F:DNA binding"/>
    <property type="evidence" value="ECO:0007669"/>
    <property type="project" value="UniProtKB-KW"/>
</dbReference>
<proteinExistence type="predicted"/>
<keyword evidence="8" id="KW-0413">Isomerase</keyword>
<dbReference type="OrthoDB" id="9815222at2"/>
<dbReference type="InterPro" id="IPR055368">
    <property type="entry name" value="WH3_Lhr"/>
</dbReference>
<keyword evidence="4 12" id="KW-0347">Helicase</keyword>
<dbReference type="CDD" id="cd17922">
    <property type="entry name" value="DEXHc_LHR-like"/>
    <property type="match status" value="1"/>
</dbReference>
<evidence type="ECO:0000256" key="5">
    <source>
        <dbReference type="ARBA" id="ARBA00022840"/>
    </source>
</evidence>
<dbReference type="Pfam" id="PF23234">
    <property type="entry name" value="WHD_4th_Lhr"/>
    <property type="match status" value="1"/>
</dbReference>
<feature type="compositionally biased region" description="Basic residues" evidence="9">
    <location>
        <begin position="1255"/>
        <end position="1264"/>
    </location>
</feature>
<keyword evidence="5" id="KW-0067">ATP-binding</keyword>
<reference evidence="12 13" key="1">
    <citation type="submission" date="2017-07" db="EMBL/GenBank/DDBJ databases">
        <title>Draft whole genome sequences of clinical Proprionibacteriaceae strains.</title>
        <authorList>
            <person name="Bernier A.-M."/>
            <person name="Bernard K."/>
            <person name="Domingo M.-C."/>
        </authorList>
    </citation>
    <scope>NUCLEOTIDE SEQUENCE [LARGE SCALE GENOMIC DNA]</scope>
    <source>
        <strain evidence="12 13">NML 030167</strain>
    </source>
</reference>
<dbReference type="GO" id="GO:0004386">
    <property type="term" value="F:helicase activity"/>
    <property type="evidence" value="ECO:0007669"/>
    <property type="project" value="UniProtKB-KW"/>
</dbReference>
<evidence type="ECO:0000313" key="13">
    <source>
        <dbReference type="Proteomes" id="UP000215896"/>
    </source>
</evidence>